<comment type="catalytic activity">
    <reaction evidence="6">
        <text>guanosine(1207) in 16S rRNA + S-adenosyl-L-methionine = N(2)-methylguanosine(1207) in 16S rRNA + S-adenosyl-L-homocysteine + H(+)</text>
        <dbReference type="Rhea" id="RHEA:42736"/>
        <dbReference type="Rhea" id="RHEA-COMP:10213"/>
        <dbReference type="Rhea" id="RHEA-COMP:10214"/>
        <dbReference type="ChEBI" id="CHEBI:15378"/>
        <dbReference type="ChEBI" id="CHEBI:57856"/>
        <dbReference type="ChEBI" id="CHEBI:59789"/>
        <dbReference type="ChEBI" id="CHEBI:74269"/>
        <dbReference type="ChEBI" id="CHEBI:74481"/>
        <dbReference type="EC" id="2.1.1.172"/>
    </reaction>
</comment>
<dbReference type="PROSITE" id="PS00092">
    <property type="entry name" value="N6_MTASE"/>
    <property type="match status" value="1"/>
</dbReference>
<dbReference type="HAMAP" id="MF_01862">
    <property type="entry name" value="16SrRNA_methyltr_C"/>
    <property type="match status" value="1"/>
</dbReference>
<name>A0ABV5ZEL8_9GAMM</name>
<dbReference type="InterPro" id="IPR029063">
    <property type="entry name" value="SAM-dependent_MTases_sf"/>
</dbReference>
<gene>
    <name evidence="6" type="primary">rsmC</name>
    <name evidence="9" type="ORF">ACFFLH_11205</name>
</gene>
<reference evidence="9 10" key="1">
    <citation type="submission" date="2024-09" db="EMBL/GenBank/DDBJ databases">
        <authorList>
            <person name="Sun Q."/>
            <person name="Mori K."/>
        </authorList>
    </citation>
    <scope>NUCLEOTIDE SEQUENCE [LARGE SCALE GENOMIC DNA]</scope>
    <source>
        <strain evidence="9 10">ATCC 51285</strain>
    </source>
</reference>
<dbReference type="CDD" id="cd02440">
    <property type="entry name" value="AdoMet_MTases"/>
    <property type="match status" value="1"/>
</dbReference>
<dbReference type="RefSeq" id="WP_027312196.1">
    <property type="nucleotide sequence ID" value="NZ_JBHLZN010000003.1"/>
</dbReference>
<dbReference type="PANTHER" id="PTHR47816">
    <property type="entry name" value="RIBOSOMAL RNA SMALL SUBUNIT METHYLTRANSFERASE C"/>
    <property type="match status" value="1"/>
</dbReference>
<evidence type="ECO:0000256" key="1">
    <source>
        <dbReference type="ARBA" id="ARBA00022490"/>
    </source>
</evidence>
<dbReference type="Proteomes" id="UP001589628">
    <property type="component" value="Unassembled WGS sequence"/>
</dbReference>
<dbReference type="EMBL" id="JBHLZN010000003">
    <property type="protein sequence ID" value="MFB9886984.1"/>
    <property type="molecule type" value="Genomic_DNA"/>
</dbReference>
<evidence type="ECO:0000259" key="7">
    <source>
        <dbReference type="Pfam" id="PF05175"/>
    </source>
</evidence>
<evidence type="ECO:0000256" key="3">
    <source>
        <dbReference type="ARBA" id="ARBA00022603"/>
    </source>
</evidence>
<comment type="subunit">
    <text evidence="6">Monomer.</text>
</comment>
<feature type="domain" description="Methyltransferase small N-terminal" evidence="8">
    <location>
        <begin position="12"/>
        <end position="164"/>
    </location>
</feature>
<feature type="domain" description="Methyltransferase small" evidence="7">
    <location>
        <begin position="175"/>
        <end position="341"/>
    </location>
</feature>
<dbReference type="GO" id="GO:0008168">
    <property type="term" value="F:methyltransferase activity"/>
    <property type="evidence" value="ECO:0007669"/>
    <property type="project" value="UniProtKB-KW"/>
</dbReference>
<keyword evidence="10" id="KW-1185">Reference proteome</keyword>
<dbReference type="Pfam" id="PF05175">
    <property type="entry name" value="MTS"/>
    <property type="match status" value="1"/>
</dbReference>
<keyword evidence="1 6" id="KW-0963">Cytoplasm</keyword>
<keyword evidence="2 6" id="KW-0698">rRNA processing</keyword>
<dbReference type="InterPro" id="IPR013675">
    <property type="entry name" value="Mtase_sm_N"/>
</dbReference>
<comment type="similarity">
    <text evidence="6">Belongs to the methyltransferase superfamily. RsmC family.</text>
</comment>
<dbReference type="PANTHER" id="PTHR47816:SF4">
    <property type="entry name" value="RIBOSOMAL RNA SMALL SUBUNIT METHYLTRANSFERASE C"/>
    <property type="match status" value="1"/>
</dbReference>
<keyword evidence="5 6" id="KW-0949">S-adenosyl-L-methionine</keyword>
<dbReference type="Pfam" id="PF08468">
    <property type="entry name" value="MTS_N"/>
    <property type="match status" value="1"/>
</dbReference>
<comment type="caution">
    <text evidence="9">The sequence shown here is derived from an EMBL/GenBank/DDBJ whole genome shotgun (WGS) entry which is preliminary data.</text>
</comment>
<protein>
    <recommendedName>
        <fullName evidence="6">Ribosomal RNA small subunit methyltransferase C</fullName>
        <ecNumber evidence="6">2.1.1.172</ecNumber>
    </recommendedName>
    <alternativeName>
        <fullName evidence="6">16S rRNA m2G1207 methyltransferase</fullName>
    </alternativeName>
    <alternativeName>
        <fullName evidence="6">rRNA (guanine-N(2)-)-methyltransferase RsmC</fullName>
    </alternativeName>
</protein>
<dbReference type="SUPFAM" id="SSF53335">
    <property type="entry name" value="S-adenosyl-L-methionine-dependent methyltransferases"/>
    <property type="match status" value="1"/>
</dbReference>
<evidence type="ECO:0000256" key="4">
    <source>
        <dbReference type="ARBA" id="ARBA00022679"/>
    </source>
</evidence>
<dbReference type="InterPro" id="IPR046977">
    <property type="entry name" value="RsmC/RlmG"/>
</dbReference>
<evidence type="ECO:0000256" key="5">
    <source>
        <dbReference type="ARBA" id="ARBA00022691"/>
    </source>
</evidence>
<accession>A0ABV5ZEL8</accession>
<sequence>MQASAAWQPSTQVVWRNLDVLSQAQPLLVMNPPELAGWAELNESVPCLFFSQDYRVSQAFRQQGLEIEFAVLPSPEQWQMAEAVLLFWPKAKELAQWLLGLLTSLPRELPIWVVGEHQAGVKSTPKLVEALGGSCYKQDNARRCSLFQLELPVAQPFSLEEYWRLDAWQLADQSLQVARLPGVFSEQSLDKGSQLLLDHLFLPQQGRVLDFGCGAGVLGAYLKTKCPSAEVVMLDVSALALEASKRTLAANQLDATVLASDAWSGVGGRFDFILSNPPFHTGIHTDYAPALALISQAQAHLNPGGVLQLVANSHLPYLEWLRQHFSKVQVDAETSQFRIYRAWR</sequence>
<dbReference type="GO" id="GO:0032259">
    <property type="term" value="P:methylation"/>
    <property type="evidence" value="ECO:0007669"/>
    <property type="project" value="UniProtKB-KW"/>
</dbReference>
<keyword evidence="3 6" id="KW-0489">Methyltransferase</keyword>
<evidence type="ECO:0000313" key="10">
    <source>
        <dbReference type="Proteomes" id="UP001589628"/>
    </source>
</evidence>
<dbReference type="Gene3D" id="3.40.50.150">
    <property type="entry name" value="Vaccinia Virus protein VP39"/>
    <property type="match status" value="2"/>
</dbReference>
<evidence type="ECO:0000259" key="8">
    <source>
        <dbReference type="Pfam" id="PF08468"/>
    </source>
</evidence>
<dbReference type="InterPro" id="IPR002052">
    <property type="entry name" value="DNA_methylase_N6_adenine_CS"/>
</dbReference>
<evidence type="ECO:0000313" key="9">
    <source>
        <dbReference type="EMBL" id="MFB9886984.1"/>
    </source>
</evidence>
<keyword evidence="4 6" id="KW-0808">Transferase</keyword>
<dbReference type="EC" id="2.1.1.172" evidence="6"/>
<dbReference type="InterPro" id="IPR007848">
    <property type="entry name" value="Small_mtfrase_dom"/>
</dbReference>
<organism evidence="9 10">
    <name type="scientific">Balneatrix alpica</name>
    <dbReference type="NCBI Taxonomy" id="75684"/>
    <lineage>
        <taxon>Bacteria</taxon>
        <taxon>Pseudomonadati</taxon>
        <taxon>Pseudomonadota</taxon>
        <taxon>Gammaproteobacteria</taxon>
        <taxon>Oceanospirillales</taxon>
        <taxon>Balneatrichaceae</taxon>
        <taxon>Balneatrix</taxon>
    </lineage>
</organism>
<comment type="function">
    <text evidence="6">Specifically methylates the guanine in position 1207 of 16S rRNA in the 30S particle.</text>
</comment>
<dbReference type="InterPro" id="IPR023543">
    <property type="entry name" value="rRNA_ssu_MeTfrase_C"/>
</dbReference>
<evidence type="ECO:0000256" key="2">
    <source>
        <dbReference type="ARBA" id="ARBA00022552"/>
    </source>
</evidence>
<evidence type="ECO:0000256" key="6">
    <source>
        <dbReference type="HAMAP-Rule" id="MF_01862"/>
    </source>
</evidence>
<proteinExistence type="inferred from homology"/>
<comment type="subcellular location">
    <subcellularLocation>
        <location evidence="6">Cytoplasm</location>
    </subcellularLocation>
</comment>